<feature type="domain" description="Alanine racemase N-terminal" evidence="4">
    <location>
        <begin position="67"/>
        <end position="134"/>
    </location>
</feature>
<dbReference type="Pfam" id="PF01168">
    <property type="entry name" value="Ala_racemase_N"/>
    <property type="match status" value="1"/>
</dbReference>
<dbReference type="Gene3D" id="3.20.20.10">
    <property type="entry name" value="Alanine racemase"/>
    <property type="match status" value="1"/>
</dbReference>
<evidence type="ECO:0000256" key="3">
    <source>
        <dbReference type="ARBA" id="ARBA00023235"/>
    </source>
</evidence>
<accession>X0WTQ4</accession>
<evidence type="ECO:0000256" key="2">
    <source>
        <dbReference type="ARBA" id="ARBA00022898"/>
    </source>
</evidence>
<dbReference type="GO" id="GO:0030632">
    <property type="term" value="P:D-alanine biosynthetic process"/>
    <property type="evidence" value="ECO:0007669"/>
    <property type="project" value="TreeGrafter"/>
</dbReference>
<gene>
    <name evidence="5" type="ORF">S01H1_57480</name>
</gene>
<protein>
    <recommendedName>
        <fullName evidence="4">Alanine racemase N-terminal domain-containing protein</fullName>
    </recommendedName>
</protein>
<dbReference type="PRINTS" id="PR00992">
    <property type="entry name" value="ALARACEMASE"/>
</dbReference>
<keyword evidence="2" id="KW-0663">Pyridoxal phosphate</keyword>
<dbReference type="GO" id="GO:0008784">
    <property type="term" value="F:alanine racemase activity"/>
    <property type="evidence" value="ECO:0007669"/>
    <property type="project" value="InterPro"/>
</dbReference>
<dbReference type="GO" id="GO:0030170">
    <property type="term" value="F:pyridoxal phosphate binding"/>
    <property type="evidence" value="ECO:0007669"/>
    <property type="project" value="TreeGrafter"/>
</dbReference>
<dbReference type="InterPro" id="IPR029066">
    <property type="entry name" value="PLP-binding_barrel"/>
</dbReference>
<evidence type="ECO:0000256" key="1">
    <source>
        <dbReference type="ARBA" id="ARBA00001933"/>
    </source>
</evidence>
<evidence type="ECO:0000313" key="5">
    <source>
        <dbReference type="EMBL" id="GAG26587.1"/>
    </source>
</evidence>
<organism evidence="5">
    <name type="scientific">marine sediment metagenome</name>
    <dbReference type="NCBI Taxonomy" id="412755"/>
    <lineage>
        <taxon>unclassified sequences</taxon>
        <taxon>metagenomes</taxon>
        <taxon>ecological metagenomes</taxon>
    </lineage>
</organism>
<dbReference type="PROSITE" id="PS00395">
    <property type="entry name" value="ALANINE_RACEMASE"/>
    <property type="match status" value="1"/>
</dbReference>
<dbReference type="AlphaFoldDB" id="X0WTQ4"/>
<dbReference type="InterPro" id="IPR000821">
    <property type="entry name" value="Ala_racemase"/>
</dbReference>
<keyword evidence="3" id="KW-0413">Isomerase</keyword>
<comment type="caution">
    <text evidence="5">The sequence shown here is derived from an EMBL/GenBank/DDBJ whole genome shotgun (WGS) entry which is preliminary data.</text>
</comment>
<proteinExistence type="predicted"/>
<name>X0WTQ4_9ZZZZ</name>
<evidence type="ECO:0000259" key="4">
    <source>
        <dbReference type="Pfam" id="PF01168"/>
    </source>
</evidence>
<dbReference type="SUPFAM" id="SSF51419">
    <property type="entry name" value="PLP-binding barrel"/>
    <property type="match status" value="1"/>
</dbReference>
<dbReference type="InterPro" id="IPR001608">
    <property type="entry name" value="Ala_racemase_N"/>
</dbReference>
<sequence length="136" mass="15207">MRLSRSVNYRREFYPEAPPVPKDLNVKIPACRQAGFAALRMTDAGFAMTKEYMTNMNTTHRPTWAEIKLDAIKHNCKEIRACLSKGAAIMAVVKANAYGHGILEVSRVLEKMKIAYLGVATLDEAVALRARRVKTP</sequence>
<dbReference type="EMBL" id="BARS01037487">
    <property type="protein sequence ID" value="GAG26587.1"/>
    <property type="molecule type" value="Genomic_DNA"/>
</dbReference>
<comment type="cofactor">
    <cofactor evidence="1">
        <name>pyridoxal 5'-phosphate</name>
        <dbReference type="ChEBI" id="CHEBI:597326"/>
    </cofactor>
</comment>
<dbReference type="PANTHER" id="PTHR30511">
    <property type="entry name" value="ALANINE RACEMASE"/>
    <property type="match status" value="1"/>
</dbReference>
<dbReference type="GO" id="GO:0005829">
    <property type="term" value="C:cytosol"/>
    <property type="evidence" value="ECO:0007669"/>
    <property type="project" value="TreeGrafter"/>
</dbReference>
<feature type="non-terminal residue" evidence="5">
    <location>
        <position position="136"/>
    </location>
</feature>
<dbReference type="PANTHER" id="PTHR30511:SF0">
    <property type="entry name" value="ALANINE RACEMASE, CATABOLIC-RELATED"/>
    <property type="match status" value="1"/>
</dbReference>
<dbReference type="InterPro" id="IPR020622">
    <property type="entry name" value="Ala_racemase_pyridoxalP-BS"/>
</dbReference>
<reference evidence="5" key="1">
    <citation type="journal article" date="2014" name="Front. Microbiol.">
        <title>High frequency of phylogenetically diverse reductive dehalogenase-homologous genes in deep subseafloor sedimentary metagenomes.</title>
        <authorList>
            <person name="Kawai M."/>
            <person name="Futagami T."/>
            <person name="Toyoda A."/>
            <person name="Takaki Y."/>
            <person name="Nishi S."/>
            <person name="Hori S."/>
            <person name="Arai W."/>
            <person name="Tsubouchi T."/>
            <person name="Morono Y."/>
            <person name="Uchiyama I."/>
            <person name="Ito T."/>
            <person name="Fujiyama A."/>
            <person name="Inagaki F."/>
            <person name="Takami H."/>
        </authorList>
    </citation>
    <scope>NUCLEOTIDE SEQUENCE</scope>
    <source>
        <strain evidence="5">Expedition CK06-06</strain>
    </source>
</reference>